<dbReference type="Proteomes" id="UP000525652">
    <property type="component" value="Unassembled WGS sequence"/>
</dbReference>
<feature type="domain" description="Tyr recombinase" evidence="7">
    <location>
        <begin position="235"/>
        <end position="451"/>
    </location>
</feature>
<protein>
    <submittedName>
        <fullName evidence="9">Integron integrase</fullName>
    </submittedName>
</protein>
<comment type="similarity">
    <text evidence="1">Belongs to the 'phage' integrase family.</text>
</comment>
<keyword evidence="4" id="KW-0233">DNA recombination</keyword>
<evidence type="ECO:0000313" key="10">
    <source>
        <dbReference type="Proteomes" id="UP000525652"/>
    </source>
</evidence>
<dbReference type="AlphaFoldDB" id="A0A7X1E4C2"/>
<dbReference type="InterPro" id="IPR011946">
    <property type="entry name" value="Integrase_integron-type"/>
</dbReference>
<dbReference type="PROSITE" id="PS51900">
    <property type="entry name" value="CB"/>
    <property type="match status" value="1"/>
</dbReference>
<evidence type="ECO:0000256" key="6">
    <source>
        <dbReference type="SAM" id="MobiDB-lite"/>
    </source>
</evidence>
<dbReference type="GO" id="GO:0015074">
    <property type="term" value="P:DNA integration"/>
    <property type="evidence" value="ECO:0007669"/>
    <property type="project" value="UniProtKB-KW"/>
</dbReference>
<dbReference type="Pfam" id="PF00589">
    <property type="entry name" value="Phage_integrase"/>
    <property type="match status" value="1"/>
</dbReference>
<evidence type="ECO:0000256" key="2">
    <source>
        <dbReference type="ARBA" id="ARBA00022908"/>
    </source>
</evidence>
<comment type="caution">
    <text evidence="9">The sequence shown here is derived from an EMBL/GenBank/DDBJ whole genome shotgun (WGS) entry which is preliminary data.</text>
</comment>
<dbReference type="InterPro" id="IPR002104">
    <property type="entry name" value="Integrase_catalytic"/>
</dbReference>
<dbReference type="Pfam" id="PF13495">
    <property type="entry name" value="Phage_int_SAM_4"/>
    <property type="match status" value="1"/>
</dbReference>
<feature type="domain" description="Core-binding (CB)" evidence="8">
    <location>
        <begin position="127"/>
        <end position="217"/>
    </location>
</feature>
<organism evidence="9 10">
    <name type="scientific">Puniceicoccus vermicola</name>
    <dbReference type="NCBI Taxonomy" id="388746"/>
    <lineage>
        <taxon>Bacteria</taxon>
        <taxon>Pseudomonadati</taxon>
        <taxon>Verrucomicrobiota</taxon>
        <taxon>Opitutia</taxon>
        <taxon>Puniceicoccales</taxon>
        <taxon>Puniceicoccaceae</taxon>
        <taxon>Puniceicoccus</taxon>
    </lineage>
</organism>
<evidence type="ECO:0000256" key="5">
    <source>
        <dbReference type="PROSITE-ProRule" id="PRU01248"/>
    </source>
</evidence>
<keyword evidence="10" id="KW-1185">Reference proteome</keyword>
<dbReference type="NCBIfam" id="TIGR02249">
    <property type="entry name" value="integrase_gron"/>
    <property type="match status" value="1"/>
</dbReference>
<proteinExistence type="inferred from homology"/>
<sequence>MIRLSKETFHRFQIRLGELGVSDRGRLHYVKWVRYYLDFEAKYGSGVPKAEILPQFLAKLRSKGQSSRLCEQARHAVEVYLAMGAGSDREGAEGMSGETRVVEEPSPEEVEVGGPTDGLSRYGRSPDSGSGSRGEWDQLVKMMGGEIQRRNYSSATLSSYVAWVRRFGQFTRFMPTEKVSDEEARDFLTNLAVEGRVVASTQNQAFNALLFLFRHVLKRDYEMEDRVVRAKTSKYIPTVLTRPEVDAVLRNLKFPYDLIVSMLYGCGLRLSECLELRVGDLDFSEDLVIVHDGKGQKDRSVPLPKKLRPEIESQVRRVEKLLKKDLEHPDFGGAFMPKTMGRRRAEREAKTLPRQWLFPAKGLTLVPDEGTYRRYHNFNQYLSKAIYAAVKKAKISKRVTPHTFRHSFASHLLAANVDLRTIQELLGHADIKTTMIYTHTVKSQTKKERVSPLDL</sequence>
<dbReference type="Gene3D" id="1.10.150.130">
    <property type="match status" value="1"/>
</dbReference>
<evidence type="ECO:0000313" key="9">
    <source>
        <dbReference type="EMBL" id="MBC2601894.1"/>
    </source>
</evidence>
<dbReference type="InterPro" id="IPR013762">
    <property type="entry name" value="Integrase-like_cat_sf"/>
</dbReference>
<evidence type="ECO:0000256" key="4">
    <source>
        <dbReference type="ARBA" id="ARBA00023172"/>
    </source>
</evidence>
<dbReference type="PROSITE" id="PS51898">
    <property type="entry name" value="TYR_RECOMBINASE"/>
    <property type="match status" value="1"/>
</dbReference>
<dbReference type="PANTHER" id="PTHR30349">
    <property type="entry name" value="PHAGE INTEGRASE-RELATED"/>
    <property type="match status" value="1"/>
</dbReference>
<dbReference type="InterPro" id="IPR010998">
    <property type="entry name" value="Integrase_recombinase_N"/>
</dbReference>
<dbReference type="SUPFAM" id="SSF56349">
    <property type="entry name" value="DNA breaking-rejoining enzymes"/>
    <property type="match status" value="1"/>
</dbReference>
<feature type="region of interest" description="Disordered" evidence="6">
    <location>
        <begin position="88"/>
        <end position="135"/>
    </location>
</feature>
<evidence type="ECO:0000259" key="8">
    <source>
        <dbReference type="PROSITE" id="PS51900"/>
    </source>
</evidence>
<evidence type="ECO:0000259" key="7">
    <source>
        <dbReference type="PROSITE" id="PS51898"/>
    </source>
</evidence>
<dbReference type="InterPro" id="IPR011010">
    <property type="entry name" value="DNA_brk_join_enz"/>
</dbReference>
<accession>A0A7X1E4C2</accession>
<keyword evidence="2" id="KW-0229">DNA integration</keyword>
<dbReference type="InterPro" id="IPR050090">
    <property type="entry name" value="Tyrosine_recombinase_XerCD"/>
</dbReference>
<dbReference type="GO" id="GO:0006310">
    <property type="term" value="P:DNA recombination"/>
    <property type="evidence" value="ECO:0007669"/>
    <property type="project" value="UniProtKB-KW"/>
</dbReference>
<dbReference type="EMBL" id="JACHVA010000080">
    <property type="protein sequence ID" value="MBC2601894.1"/>
    <property type="molecule type" value="Genomic_DNA"/>
</dbReference>
<gene>
    <name evidence="9" type="ORF">H5P30_08890</name>
</gene>
<dbReference type="PANTHER" id="PTHR30349:SF64">
    <property type="entry name" value="PROPHAGE INTEGRASE INTD-RELATED"/>
    <property type="match status" value="1"/>
</dbReference>
<dbReference type="RefSeq" id="WP_185692596.1">
    <property type="nucleotide sequence ID" value="NZ_JACHVA010000080.1"/>
</dbReference>
<evidence type="ECO:0000256" key="1">
    <source>
        <dbReference type="ARBA" id="ARBA00008857"/>
    </source>
</evidence>
<evidence type="ECO:0000256" key="3">
    <source>
        <dbReference type="ARBA" id="ARBA00023125"/>
    </source>
</evidence>
<dbReference type="Gene3D" id="1.10.443.10">
    <property type="entry name" value="Intergrase catalytic core"/>
    <property type="match status" value="1"/>
</dbReference>
<dbReference type="InterPro" id="IPR004107">
    <property type="entry name" value="Integrase_SAM-like_N"/>
</dbReference>
<keyword evidence="3 5" id="KW-0238">DNA-binding</keyword>
<dbReference type="GO" id="GO:0003677">
    <property type="term" value="F:DNA binding"/>
    <property type="evidence" value="ECO:0007669"/>
    <property type="project" value="UniProtKB-UniRule"/>
</dbReference>
<feature type="compositionally biased region" description="Low complexity" evidence="6">
    <location>
        <begin position="120"/>
        <end position="130"/>
    </location>
</feature>
<name>A0A7X1E4C2_9BACT</name>
<dbReference type="InterPro" id="IPR044068">
    <property type="entry name" value="CB"/>
</dbReference>
<reference evidence="9 10" key="1">
    <citation type="submission" date="2020-07" db="EMBL/GenBank/DDBJ databases">
        <authorList>
            <person name="Feng X."/>
        </authorList>
    </citation>
    <scope>NUCLEOTIDE SEQUENCE [LARGE SCALE GENOMIC DNA]</scope>
    <source>
        <strain evidence="9 10">JCM14086</strain>
    </source>
</reference>